<comment type="subunit">
    <text evidence="4">Homooligomer.</text>
</comment>
<dbReference type="Proteomes" id="UP001310594">
    <property type="component" value="Unassembled WGS sequence"/>
</dbReference>
<evidence type="ECO:0000313" key="11">
    <source>
        <dbReference type="Proteomes" id="UP001310594"/>
    </source>
</evidence>
<organism evidence="10 11">
    <name type="scientific">Elasticomyces elasticus</name>
    <dbReference type="NCBI Taxonomy" id="574655"/>
    <lineage>
        <taxon>Eukaryota</taxon>
        <taxon>Fungi</taxon>
        <taxon>Dikarya</taxon>
        <taxon>Ascomycota</taxon>
        <taxon>Pezizomycotina</taxon>
        <taxon>Dothideomycetes</taxon>
        <taxon>Dothideomycetidae</taxon>
        <taxon>Mycosphaerellales</taxon>
        <taxon>Teratosphaeriaceae</taxon>
        <taxon>Elasticomyces</taxon>
    </lineage>
</organism>
<evidence type="ECO:0000256" key="2">
    <source>
        <dbReference type="ARBA" id="ARBA00004477"/>
    </source>
</evidence>
<feature type="transmembrane region" description="Helical" evidence="8">
    <location>
        <begin position="239"/>
        <end position="257"/>
    </location>
</feature>
<gene>
    <name evidence="10" type="ORF">LTR97_012721</name>
</gene>
<feature type="transmembrane region" description="Helical" evidence="8">
    <location>
        <begin position="54"/>
        <end position="71"/>
    </location>
</feature>
<comment type="caution">
    <text evidence="10">The sequence shown here is derived from an EMBL/GenBank/DDBJ whole genome shotgun (WGS) entry which is preliminary data.</text>
</comment>
<evidence type="ECO:0000259" key="9">
    <source>
        <dbReference type="Pfam" id="PF03151"/>
    </source>
</evidence>
<keyword evidence="7 8" id="KW-0472">Membrane</keyword>
<dbReference type="EMBL" id="JAVRQU010000029">
    <property type="protein sequence ID" value="KAK5689722.1"/>
    <property type="molecule type" value="Genomic_DNA"/>
</dbReference>
<feature type="transmembrane region" description="Helical" evidence="8">
    <location>
        <begin position="83"/>
        <end position="104"/>
    </location>
</feature>
<evidence type="ECO:0000256" key="3">
    <source>
        <dbReference type="ARBA" id="ARBA00010425"/>
    </source>
</evidence>
<comment type="function">
    <text evidence="1">Involved in the import of GDP-mannose from the cytoplasm into the Golgi lumen.</text>
</comment>
<name>A0AAN7VWE3_9PEZI</name>
<evidence type="ECO:0000256" key="4">
    <source>
        <dbReference type="ARBA" id="ARBA00011182"/>
    </source>
</evidence>
<sequence>MATTMTISDEEHTLAEEKVDDHTDEHVYEAEALLPSDESLEKKRIRPFGMTPKSCLSIAINIFSAVGLVFVNKRIFEDDDLRHAQVTFAATHFAITAATLYGVSSPPIALFQRKRVGFLQILPLAFAMILAVVLTNASLAYSSIQFYQVARVLVTPCVALLEFIVLRKKIPVVAGLTLIPVCLGVGIVSYFDTSADPNAHISHRTTPLGVFFALISLVASATYTVMIKKYHDITQCESAQLLLNQSPASVLLMLYIIPFSDDLTVWRNVSLGTWAVIFLSGMLACLLHISQFLIVDGAGPVASTVVGHAKTCLIIAIGWSYSRRPLNDSSMVGILLAIGGIIAYSVVTMKAQKPQAG</sequence>
<evidence type="ECO:0000256" key="6">
    <source>
        <dbReference type="ARBA" id="ARBA00022989"/>
    </source>
</evidence>
<keyword evidence="6 8" id="KW-1133">Transmembrane helix</keyword>
<feature type="domain" description="Sugar phosphate transporter" evidence="9">
    <location>
        <begin position="71"/>
        <end position="345"/>
    </location>
</feature>
<feature type="transmembrane region" description="Helical" evidence="8">
    <location>
        <begin position="172"/>
        <end position="191"/>
    </location>
</feature>
<feature type="transmembrane region" description="Helical" evidence="8">
    <location>
        <begin position="331"/>
        <end position="349"/>
    </location>
</feature>
<reference evidence="10" key="1">
    <citation type="submission" date="2023-08" db="EMBL/GenBank/DDBJ databases">
        <title>Black Yeasts Isolated from many extreme environments.</title>
        <authorList>
            <person name="Coleine C."/>
            <person name="Stajich J.E."/>
            <person name="Selbmann L."/>
        </authorList>
    </citation>
    <scope>NUCLEOTIDE SEQUENCE</scope>
    <source>
        <strain evidence="10">CCFEE 5810</strain>
    </source>
</reference>
<evidence type="ECO:0000256" key="7">
    <source>
        <dbReference type="ARBA" id="ARBA00023136"/>
    </source>
</evidence>
<protein>
    <recommendedName>
        <fullName evidence="9">Sugar phosphate transporter domain-containing protein</fullName>
    </recommendedName>
</protein>
<evidence type="ECO:0000256" key="8">
    <source>
        <dbReference type="SAM" id="Phobius"/>
    </source>
</evidence>
<feature type="transmembrane region" description="Helical" evidence="8">
    <location>
        <begin position="269"/>
        <end position="289"/>
    </location>
</feature>
<evidence type="ECO:0000313" key="10">
    <source>
        <dbReference type="EMBL" id="KAK5689722.1"/>
    </source>
</evidence>
<evidence type="ECO:0000256" key="5">
    <source>
        <dbReference type="ARBA" id="ARBA00022692"/>
    </source>
</evidence>
<comment type="similarity">
    <text evidence="3">Belongs to the TPT transporter family. SLC35D subfamily.</text>
</comment>
<keyword evidence="5 8" id="KW-0812">Transmembrane</keyword>
<dbReference type="InterPro" id="IPR050186">
    <property type="entry name" value="TPT_transporter"/>
</dbReference>
<dbReference type="GO" id="GO:0005789">
    <property type="term" value="C:endoplasmic reticulum membrane"/>
    <property type="evidence" value="ECO:0007669"/>
    <property type="project" value="UniProtKB-SubCell"/>
</dbReference>
<dbReference type="Pfam" id="PF03151">
    <property type="entry name" value="TPT"/>
    <property type="match status" value="1"/>
</dbReference>
<dbReference type="InterPro" id="IPR004853">
    <property type="entry name" value="Sugar_P_trans_dom"/>
</dbReference>
<dbReference type="AlphaFoldDB" id="A0AAN7VWE3"/>
<feature type="transmembrane region" description="Helical" evidence="8">
    <location>
        <begin position="301"/>
        <end position="319"/>
    </location>
</feature>
<evidence type="ECO:0000256" key="1">
    <source>
        <dbReference type="ARBA" id="ARBA00003420"/>
    </source>
</evidence>
<dbReference type="PANTHER" id="PTHR11132">
    <property type="entry name" value="SOLUTE CARRIER FAMILY 35"/>
    <property type="match status" value="1"/>
</dbReference>
<feature type="transmembrane region" description="Helical" evidence="8">
    <location>
        <begin position="116"/>
        <end position="134"/>
    </location>
</feature>
<feature type="transmembrane region" description="Helical" evidence="8">
    <location>
        <begin position="146"/>
        <end position="165"/>
    </location>
</feature>
<accession>A0AAN7VWE3</accession>
<comment type="subcellular location">
    <subcellularLocation>
        <location evidence="2">Endoplasmic reticulum membrane</location>
        <topology evidence="2">Multi-pass membrane protein</topology>
    </subcellularLocation>
</comment>
<proteinExistence type="inferred from homology"/>
<feature type="transmembrane region" description="Helical" evidence="8">
    <location>
        <begin position="206"/>
        <end position="227"/>
    </location>
</feature>